<reference evidence="2" key="1">
    <citation type="submission" date="2021-06" db="EMBL/GenBank/DDBJ databases">
        <authorList>
            <person name="Hodson N. C."/>
            <person name="Mongue J. A."/>
            <person name="Jaron S. K."/>
        </authorList>
    </citation>
    <scope>NUCLEOTIDE SEQUENCE</scope>
</reference>
<organism evidence="2 3">
    <name type="scientific">Allacma fusca</name>
    <dbReference type="NCBI Taxonomy" id="39272"/>
    <lineage>
        <taxon>Eukaryota</taxon>
        <taxon>Metazoa</taxon>
        <taxon>Ecdysozoa</taxon>
        <taxon>Arthropoda</taxon>
        <taxon>Hexapoda</taxon>
        <taxon>Collembola</taxon>
        <taxon>Symphypleona</taxon>
        <taxon>Sminthuridae</taxon>
        <taxon>Allacma</taxon>
    </lineage>
</organism>
<protein>
    <recommendedName>
        <fullName evidence="1">Helitron helicase-like domain-containing protein</fullName>
    </recommendedName>
</protein>
<comment type="caution">
    <text evidence="2">The sequence shown here is derived from an EMBL/GenBank/DDBJ whole genome shotgun (WGS) entry which is preliminary data.</text>
</comment>
<gene>
    <name evidence="2" type="ORF">AFUS01_LOCUS13835</name>
</gene>
<dbReference type="Proteomes" id="UP000708208">
    <property type="component" value="Unassembled WGS sequence"/>
</dbReference>
<evidence type="ECO:0000313" key="2">
    <source>
        <dbReference type="EMBL" id="CAG7724839.1"/>
    </source>
</evidence>
<accession>A0A8J2KEW4</accession>
<dbReference type="OrthoDB" id="7692063at2759"/>
<evidence type="ECO:0000259" key="1">
    <source>
        <dbReference type="Pfam" id="PF14214"/>
    </source>
</evidence>
<proteinExistence type="predicted"/>
<dbReference type="InterPro" id="IPR025476">
    <property type="entry name" value="Helitron_helicase-like"/>
</dbReference>
<dbReference type="AlphaFoldDB" id="A0A8J2KEW4"/>
<keyword evidence="3" id="KW-1185">Reference proteome</keyword>
<dbReference type="EMBL" id="CAJVCH010114470">
    <property type="protein sequence ID" value="CAG7724839.1"/>
    <property type="molecule type" value="Genomic_DNA"/>
</dbReference>
<feature type="non-terminal residue" evidence="2">
    <location>
        <position position="145"/>
    </location>
</feature>
<name>A0A8J2KEW4_9HEXA</name>
<sequence>MGSPRNMQQLYQDAMAIVLKYGKPDLFMTMTTNPNWREILDNLLPGQKVSDRPDLVTRVFNMKVKELLKEIKKDNIFGVVIAYVYTIEYQKRSLPHMHMLIILHVDYKPRTPEIINKYVSAEIPDKETNHRLYDIVVKHMIRGPC</sequence>
<feature type="domain" description="Helitron helicase-like" evidence="1">
    <location>
        <begin position="2"/>
        <end position="101"/>
    </location>
</feature>
<evidence type="ECO:0000313" key="3">
    <source>
        <dbReference type="Proteomes" id="UP000708208"/>
    </source>
</evidence>
<dbReference type="Pfam" id="PF14214">
    <property type="entry name" value="Helitron_like_N"/>
    <property type="match status" value="1"/>
</dbReference>